<sequence length="40" mass="4556">MFRSTLHHLCTTLHHYIINGLVLPYNSPSTSTSQKLLFLA</sequence>
<organism evidence="1">
    <name type="scientific">Acinetobacter phage vB_Ab_1137_KEN_03</name>
    <dbReference type="NCBI Taxonomy" id="3158853"/>
    <lineage>
        <taxon>Viruses</taxon>
        <taxon>Duplodnaviria</taxon>
        <taxon>Heunggongvirae</taxon>
        <taxon>Uroviricota</taxon>
        <taxon>Caudoviricetes</taxon>
        <taxon>Autographivirales</taxon>
        <taxon>Autoscriptoviridae</taxon>
        <taxon>Beijerinckvirinae</taxon>
        <taxon>Friunavirus</taxon>
    </lineage>
</organism>
<accession>A0AAU8KZ13</accession>
<protein>
    <submittedName>
        <fullName evidence="1">Uncharacterized protein</fullName>
    </submittedName>
</protein>
<proteinExistence type="predicted"/>
<name>A0AAU8KZ13_9CAUD</name>
<reference evidence="1" key="1">
    <citation type="submission" date="2024-05" db="EMBL/GenBank/DDBJ databases">
        <title>Complete Genome Sequences of 14 Acinetobacter baumannii phages isolated in Kenya.</title>
        <authorList>
            <person name="Mwai F."/>
            <person name="Kigen C."/>
            <person name="Makobe C."/>
            <person name="Georges M."/>
            <person name="Mutai I."/>
            <person name="Odoyo E."/>
            <person name="Gachoya M."/>
            <person name="Musila L."/>
        </authorList>
    </citation>
    <scope>NUCLEOTIDE SEQUENCE</scope>
</reference>
<dbReference type="EMBL" id="PP841131">
    <property type="protein sequence ID" value="XCN27350.1"/>
    <property type="molecule type" value="Genomic_DNA"/>
</dbReference>
<gene>
    <name evidence="1" type="ORF">YPIATKOU_CDS0059</name>
</gene>
<evidence type="ECO:0000313" key="1">
    <source>
        <dbReference type="EMBL" id="XCN27350.1"/>
    </source>
</evidence>